<dbReference type="GO" id="GO:0006974">
    <property type="term" value="P:DNA damage response"/>
    <property type="evidence" value="ECO:0007669"/>
    <property type="project" value="InterPro"/>
</dbReference>
<proteinExistence type="predicted"/>
<dbReference type="PANTHER" id="PTHR37079:SF4">
    <property type="entry name" value="SERINE_THREONINE-PROTEIN KINASE ATM"/>
    <property type="match status" value="1"/>
</dbReference>
<evidence type="ECO:0000313" key="4">
    <source>
        <dbReference type="Proteomes" id="UP000008144"/>
    </source>
</evidence>
<dbReference type="Proteomes" id="UP000008144">
    <property type="component" value="Chromosome 12"/>
</dbReference>
<name>H2Y2T2_CIOIN</name>
<organism evidence="3 4">
    <name type="scientific">Ciona intestinalis</name>
    <name type="common">Transparent sea squirt</name>
    <name type="synonym">Ascidia intestinalis</name>
    <dbReference type="NCBI Taxonomy" id="7719"/>
    <lineage>
        <taxon>Eukaryota</taxon>
        <taxon>Metazoa</taxon>
        <taxon>Chordata</taxon>
        <taxon>Tunicata</taxon>
        <taxon>Ascidiacea</taxon>
        <taxon>Phlebobranchia</taxon>
        <taxon>Cionidae</taxon>
        <taxon>Ciona</taxon>
    </lineage>
</organism>
<feature type="domain" description="FAT" evidence="2">
    <location>
        <begin position="1"/>
        <end position="143"/>
    </location>
</feature>
<dbReference type="InterPro" id="IPR038980">
    <property type="entry name" value="ATM_plant"/>
</dbReference>
<evidence type="ECO:0000313" key="3">
    <source>
        <dbReference type="Ensembl" id="ENSCINP00000036217.1"/>
    </source>
</evidence>
<dbReference type="AlphaFoldDB" id="H2Y2T2"/>
<reference evidence="3" key="2">
    <citation type="journal article" date="2008" name="Genome Biol.">
        <title>Improved genome assembly and evidence-based global gene model set for the chordate Ciona intestinalis: new insight into intron and operon populations.</title>
        <authorList>
            <person name="Satou Y."/>
            <person name="Mineta K."/>
            <person name="Ogasawara M."/>
            <person name="Sasakura Y."/>
            <person name="Shoguchi E."/>
            <person name="Ueno K."/>
            <person name="Yamada L."/>
            <person name="Matsumoto J."/>
            <person name="Wasserscheid J."/>
            <person name="Dewar K."/>
            <person name="Wiley G.B."/>
            <person name="Macmil S.L."/>
            <person name="Roe B.A."/>
            <person name="Zeller R.W."/>
            <person name="Hastings K.E."/>
            <person name="Lemaire P."/>
            <person name="Lindquist E."/>
            <person name="Endo T."/>
            <person name="Hotta K."/>
            <person name="Inaba K."/>
        </authorList>
    </citation>
    <scope>NUCLEOTIDE SEQUENCE [LARGE SCALE GENOMIC DNA]</scope>
    <source>
        <strain evidence="3">wild type</strain>
    </source>
</reference>
<dbReference type="Ensembl" id="ENSCINT00000032164.1">
    <property type="protein sequence ID" value="ENSCINP00000036217.1"/>
    <property type="gene ID" value="ENSCING00000019122.1"/>
</dbReference>
<dbReference type="GO" id="GO:0004674">
    <property type="term" value="F:protein serine/threonine kinase activity"/>
    <property type="evidence" value="ECO:0007669"/>
    <property type="project" value="InterPro"/>
</dbReference>
<reference evidence="3" key="4">
    <citation type="submission" date="2025-09" db="UniProtKB">
        <authorList>
            <consortium name="Ensembl"/>
        </authorList>
    </citation>
    <scope>IDENTIFICATION</scope>
</reference>
<dbReference type="GeneTree" id="ENSGT00670000098061"/>
<protein>
    <recommendedName>
        <fullName evidence="2">FAT domain-containing protein</fullName>
    </recommendedName>
</protein>
<dbReference type="HOGENOM" id="CLU_1182451_0_0_1"/>
<dbReference type="STRING" id="7719.ENSCINP00000036217"/>
<dbReference type="InterPro" id="IPR014009">
    <property type="entry name" value="PIK_FAT"/>
</dbReference>
<keyword evidence="4" id="KW-1185">Reference proteome</keyword>
<sequence length="235" mass="26993">MLSMKKMGEQLSRKTQILVSKNSNLDLKELTRIEDKEEKFLKCALETYIKCLKMSDEHDTLMNRICSLWFSNNLLAITNDIISDGHSSLPSYKYIPLAYQLAARLKTPTNDSYFQNMLQEILLRVTVDHPYHTLFVILALTHAHKDEEKYAPPPSKRTKSERNKKNTVTTSTITAALNLLAKVERVKPDLVSATKLLSLLYIEFANFDASPWKNQPGQKISLPKSLPFYKLCERN</sequence>
<feature type="region of interest" description="Disordered" evidence="1">
    <location>
        <begin position="148"/>
        <end position="167"/>
    </location>
</feature>
<evidence type="ECO:0000259" key="2">
    <source>
        <dbReference type="PROSITE" id="PS51189"/>
    </source>
</evidence>
<reference evidence="4" key="1">
    <citation type="journal article" date="2002" name="Science">
        <title>The draft genome of Ciona intestinalis: insights into chordate and vertebrate origins.</title>
        <authorList>
            <person name="Dehal P."/>
            <person name="Satou Y."/>
            <person name="Campbell R.K."/>
            <person name="Chapman J."/>
            <person name="Degnan B."/>
            <person name="De Tomaso A."/>
            <person name="Davidson B."/>
            <person name="Di Gregorio A."/>
            <person name="Gelpke M."/>
            <person name="Goodstein D.M."/>
            <person name="Harafuji N."/>
            <person name="Hastings K.E."/>
            <person name="Ho I."/>
            <person name="Hotta K."/>
            <person name="Huang W."/>
            <person name="Kawashima T."/>
            <person name="Lemaire P."/>
            <person name="Martinez D."/>
            <person name="Meinertzhagen I.A."/>
            <person name="Necula S."/>
            <person name="Nonaka M."/>
            <person name="Putnam N."/>
            <person name="Rash S."/>
            <person name="Saiga H."/>
            <person name="Satake M."/>
            <person name="Terry A."/>
            <person name="Yamada L."/>
            <person name="Wang H.G."/>
            <person name="Awazu S."/>
            <person name="Azumi K."/>
            <person name="Boore J."/>
            <person name="Branno M."/>
            <person name="Chin-Bow S."/>
            <person name="DeSantis R."/>
            <person name="Doyle S."/>
            <person name="Francino P."/>
            <person name="Keys D.N."/>
            <person name="Haga S."/>
            <person name="Hayashi H."/>
            <person name="Hino K."/>
            <person name="Imai K.S."/>
            <person name="Inaba K."/>
            <person name="Kano S."/>
            <person name="Kobayashi K."/>
            <person name="Kobayashi M."/>
            <person name="Lee B.I."/>
            <person name="Makabe K.W."/>
            <person name="Manohar C."/>
            <person name="Matassi G."/>
            <person name="Medina M."/>
            <person name="Mochizuki Y."/>
            <person name="Mount S."/>
            <person name="Morishita T."/>
            <person name="Miura S."/>
            <person name="Nakayama A."/>
            <person name="Nishizaka S."/>
            <person name="Nomoto H."/>
            <person name="Ohta F."/>
            <person name="Oishi K."/>
            <person name="Rigoutsos I."/>
            <person name="Sano M."/>
            <person name="Sasaki A."/>
            <person name="Sasakura Y."/>
            <person name="Shoguchi E."/>
            <person name="Shin-i T."/>
            <person name="Spagnuolo A."/>
            <person name="Stainier D."/>
            <person name="Suzuki M.M."/>
            <person name="Tassy O."/>
            <person name="Takatori N."/>
            <person name="Tokuoka M."/>
            <person name="Yagi K."/>
            <person name="Yoshizaki F."/>
            <person name="Wada S."/>
            <person name="Zhang C."/>
            <person name="Hyatt P.D."/>
            <person name="Larimer F."/>
            <person name="Detter C."/>
            <person name="Doggett N."/>
            <person name="Glavina T."/>
            <person name="Hawkins T."/>
            <person name="Richardson P."/>
            <person name="Lucas S."/>
            <person name="Kohara Y."/>
            <person name="Levine M."/>
            <person name="Satoh N."/>
            <person name="Rokhsar D.S."/>
        </authorList>
    </citation>
    <scope>NUCLEOTIDE SEQUENCE [LARGE SCALE GENOMIC DNA]</scope>
</reference>
<reference evidence="3" key="3">
    <citation type="submission" date="2025-08" db="UniProtKB">
        <authorList>
            <consortium name="Ensembl"/>
        </authorList>
    </citation>
    <scope>IDENTIFICATION</scope>
</reference>
<accession>H2Y2T2</accession>
<dbReference type="EMBL" id="EAAA01000991">
    <property type="status" value="NOT_ANNOTATED_CDS"/>
    <property type="molecule type" value="Genomic_DNA"/>
</dbReference>
<dbReference type="PROSITE" id="PS51189">
    <property type="entry name" value="FAT"/>
    <property type="match status" value="1"/>
</dbReference>
<dbReference type="PANTHER" id="PTHR37079">
    <property type="entry name" value="SERINE/THREONINE-PROTEIN KINASE ATM"/>
    <property type="match status" value="1"/>
</dbReference>
<evidence type="ECO:0000256" key="1">
    <source>
        <dbReference type="SAM" id="MobiDB-lite"/>
    </source>
</evidence>
<dbReference type="InParanoid" id="H2Y2T2"/>